<dbReference type="InterPro" id="IPR052125">
    <property type="entry name" value="KLHDC10"/>
</dbReference>
<dbReference type="Proteomes" id="UP000822476">
    <property type="component" value="Unassembled WGS sequence"/>
</dbReference>
<accession>A0A8S9YYZ5</accession>
<evidence type="ECO:0000313" key="4">
    <source>
        <dbReference type="Proteomes" id="UP000822476"/>
    </source>
</evidence>
<dbReference type="PANTHER" id="PTHR46428">
    <property type="entry name" value="KELCH DOMAIN-CONTAINING PROTEIN 10"/>
    <property type="match status" value="1"/>
</dbReference>
<reference evidence="3" key="1">
    <citation type="submission" date="2019-07" db="EMBL/GenBank/DDBJ databases">
        <title>Annotation for the trematode Paragonimus miyazaki's.</title>
        <authorList>
            <person name="Choi Y.-J."/>
        </authorList>
    </citation>
    <scope>NUCLEOTIDE SEQUENCE</scope>
    <source>
        <strain evidence="3">Japan</strain>
    </source>
</reference>
<proteinExistence type="predicted"/>
<keyword evidence="4" id="KW-1185">Reference proteome</keyword>
<evidence type="ECO:0000256" key="2">
    <source>
        <dbReference type="ARBA" id="ARBA00022737"/>
    </source>
</evidence>
<sequence length="591" mass="67373">MLNTLKQHTFKFGDVADTPLPRSGHCLVGDESNLYVIGGYVQYSNELRVEGEVWRFNFLSESWRKIQFNQSTFHLAASHAVCPMEHNVVIHGGTGTQFGKYIDNSLTVLNLKTRECHMLPVSCKDGIRHHLPLPTYGHTLTHVVLNNESYLYKVGGVMATTYIMNVYRYSMREKTWERISHENDSNDWRPAPRYRHDTVLFNDKLHIVAGGNADVTHPLWPMPVLDLRTHKWSKIMFSGNKPSLFRYQSSTLVGESVFVIGGITDDQVISDGVFCLDLQNRTCTKIGTQELPAYFHYVTYIPQFHEMYSFGGNVSVQPVQRTNILHRFRMSHRPWLLAELAWNALVSLVTNNGSFIALLRKWLGMYVKHEVLLDASSNRYILHEIRRCLEDIQSAVLKQYRVHVPAFYDGTVRANPIFASPFRSDSTHLLGAALQATAVTLLVHHAVSLGLYDIPVISNTSPVSKDSLVEWICGSASEFENWVQCIETIRQLTPNDRKDDYEGIVSTLAPGPFSCLHESFEFDDESMIDQCNMRAQLHLGGSLDELFMTSLFYNMHIPDKFICRLPEGPLYLKFVRLLETAVLQRTAPRPA</sequence>
<evidence type="ECO:0000256" key="1">
    <source>
        <dbReference type="ARBA" id="ARBA00022441"/>
    </source>
</evidence>
<dbReference type="Pfam" id="PF24681">
    <property type="entry name" value="Kelch_KLHDC2_KLHL20_DRC7"/>
    <property type="match status" value="1"/>
</dbReference>
<dbReference type="InterPro" id="IPR011043">
    <property type="entry name" value="Gal_Oxase/kelch_b-propeller"/>
</dbReference>
<dbReference type="GO" id="GO:0032874">
    <property type="term" value="P:positive regulation of stress-activated MAPK cascade"/>
    <property type="evidence" value="ECO:0007669"/>
    <property type="project" value="TreeGrafter"/>
</dbReference>
<gene>
    <name evidence="3" type="ORF">EG68_04119</name>
</gene>
<organism evidence="3 4">
    <name type="scientific">Paragonimus skrjabini miyazakii</name>
    <dbReference type="NCBI Taxonomy" id="59628"/>
    <lineage>
        <taxon>Eukaryota</taxon>
        <taxon>Metazoa</taxon>
        <taxon>Spiralia</taxon>
        <taxon>Lophotrochozoa</taxon>
        <taxon>Platyhelminthes</taxon>
        <taxon>Trematoda</taxon>
        <taxon>Digenea</taxon>
        <taxon>Plagiorchiida</taxon>
        <taxon>Troglotremata</taxon>
        <taxon>Troglotrematidae</taxon>
        <taxon>Paragonimus</taxon>
    </lineage>
</organism>
<dbReference type="SUPFAM" id="SSF50965">
    <property type="entry name" value="Galactose oxidase, central domain"/>
    <property type="match status" value="1"/>
</dbReference>
<dbReference type="InterPro" id="IPR015915">
    <property type="entry name" value="Kelch-typ_b-propeller"/>
</dbReference>
<keyword evidence="2" id="KW-0677">Repeat</keyword>
<dbReference type="EMBL" id="JTDE01001706">
    <property type="protein sequence ID" value="KAF7258470.1"/>
    <property type="molecule type" value="Genomic_DNA"/>
</dbReference>
<dbReference type="OrthoDB" id="7676067at2759"/>
<dbReference type="PANTHER" id="PTHR46428:SF1">
    <property type="entry name" value="KELCH DOMAIN-CONTAINING PROTEIN 10"/>
    <property type="match status" value="1"/>
</dbReference>
<evidence type="ECO:0000313" key="3">
    <source>
        <dbReference type="EMBL" id="KAF7258470.1"/>
    </source>
</evidence>
<protein>
    <submittedName>
        <fullName evidence="3">Uncharacterized protein</fullName>
    </submittedName>
</protein>
<dbReference type="AlphaFoldDB" id="A0A8S9YYZ5"/>
<keyword evidence="1" id="KW-0880">Kelch repeat</keyword>
<dbReference type="Gene3D" id="2.120.10.80">
    <property type="entry name" value="Kelch-type beta propeller"/>
    <property type="match status" value="2"/>
</dbReference>
<comment type="caution">
    <text evidence="3">The sequence shown here is derived from an EMBL/GenBank/DDBJ whole genome shotgun (WGS) entry which is preliminary data.</text>
</comment>
<name>A0A8S9YYZ5_9TREM</name>